<organism evidence="2 3">
    <name type="scientific">Oryza glaberrima</name>
    <name type="common">African rice</name>
    <dbReference type="NCBI Taxonomy" id="4538"/>
    <lineage>
        <taxon>Eukaryota</taxon>
        <taxon>Viridiplantae</taxon>
        <taxon>Streptophyta</taxon>
        <taxon>Embryophyta</taxon>
        <taxon>Tracheophyta</taxon>
        <taxon>Spermatophyta</taxon>
        <taxon>Magnoliopsida</taxon>
        <taxon>Liliopsida</taxon>
        <taxon>Poales</taxon>
        <taxon>Poaceae</taxon>
        <taxon>BOP clade</taxon>
        <taxon>Oryzoideae</taxon>
        <taxon>Oryzeae</taxon>
        <taxon>Oryzinae</taxon>
        <taxon>Oryza</taxon>
    </lineage>
</organism>
<feature type="region of interest" description="Disordered" evidence="1">
    <location>
        <begin position="16"/>
        <end position="59"/>
    </location>
</feature>
<reference evidence="2 3" key="2">
    <citation type="submission" date="2018-04" db="EMBL/GenBank/DDBJ databases">
        <title>OglaRS2 (Oryza glaberrima Reference Sequence Version 2).</title>
        <authorList>
            <person name="Zhang J."/>
            <person name="Kudrna D."/>
            <person name="Lee S."/>
            <person name="Talag J."/>
            <person name="Rajasekar S."/>
            <person name="Wing R.A."/>
        </authorList>
    </citation>
    <scope>NUCLEOTIDE SEQUENCE [LARGE SCALE GENOMIC DNA]</scope>
    <source>
        <strain evidence="2 3">cv. IRGC 96717</strain>
    </source>
</reference>
<feature type="compositionally biased region" description="Polar residues" evidence="1">
    <location>
        <begin position="17"/>
        <end position="46"/>
    </location>
</feature>
<dbReference type="EnsemblPlants" id="ORGLA04G0193800.1">
    <property type="protein sequence ID" value="ORGLA04G0193800.1"/>
    <property type="gene ID" value="ORGLA04G0193800"/>
</dbReference>
<dbReference type="Gramene" id="ORGLA04G0193800.1">
    <property type="protein sequence ID" value="ORGLA04G0193800.1"/>
    <property type="gene ID" value="ORGLA04G0193800"/>
</dbReference>
<dbReference type="Proteomes" id="UP000007306">
    <property type="component" value="Chromosome 4"/>
</dbReference>
<name>I1PP19_ORYGL</name>
<protein>
    <submittedName>
        <fullName evidence="2">Uncharacterized protein</fullName>
    </submittedName>
</protein>
<proteinExistence type="predicted"/>
<dbReference type="HOGENOM" id="CLU_1752592_0_0_1"/>
<dbReference type="STRING" id="4538.I1PP19"/>
<reference evidence="2" key="1">
    <citation type="submission" date="2015-06" db="UniProtKB">
        <authorList>
            <consortium name="EnsemblPlants"/>
        </authorList>
    </citation>
    <scope>IDENTIFICATION</scope>
</reference>
<sequence length="149" mass="15487">MSGTEGDWTRTVFVLESESSFTQNRSSRDSTGLQRLQSNQTNQSNEEIGPDFLGGGGLGDELQAVEARLGVVVVQVPASSTRAGSGEEAAGTGEGAAATLLCRGGGSRGRRHPHRWETHGGSSGGALTGSVEEANFLRGAEELVKRRGS</sequence>
<evidence type="ECO:0000313" key="3">
    <source>
        <dbReference type="Proteomes" id="UP000007306"/>
    </source>
</evidence>
<evidence type="ECO:0000313" key="2">
    <source>
        <dbReference type="EnsemblPlants" id="ORGLA04G0193800.1"/>
    </source>
</evidence>
<feature type="region of interest" description="Disordered" evidence="1">
    <location>
        <begin position="103"/>
        <end position="129"/>
    </location>
</feature>
<evidence type="ECO:0000256" key="1">
    <source>
        <dbReference type="SAM" id="MobiDB-lite"/>
    </source>
</evidence>
<keyword evidence="3" id="KW-1185">Reference proteome</keyword>
<dbReference type="AlphaFoldDB" id="I1PP19"/>
<accession>I1PP19</accession>